<reference evidence="1" key="1">
    <citation type="submission" date="2021-12" db="EMBL/GenBank/DDBJ databases">
        <title>Prjna785345.</title>
        <authorList>
            <person name="Rujirawat T."/>
            <person name="Krajaejun T."/>
        </authorList>
    </citation>
    <scope>NUCLEOTIDE SEQUENCE</scope>
    <source>
        <strain evidence="1">Pi057C3</strain>
    </source>
</reference>
<dbReference type="Proteomes" id="UP001209570">
    <property type="component" value="Unassembled WGS sequence"/>
</dbReference>
<dbReference type="AlphaFoldDB" id="A0AAD5Q133"/>
<dbReference type="PANTHER" id="PTHR37285">
    <property type="entry name" value="SPORE WALL MATURATION PROTEIN DIT1"/>
    <property type="match status" value="1"/>
</dbReference>
<comment type="caution">
    <text evidence="1">The sequence shown here is derived from an EMBL/GenBank/DDBJ whole genome shotgun (WGS) entry which is preliminary data.</text>
</comment>
<evidence type="ECO:0000313" key="2">
    <source>
        <dbReference type="Proteomes" id="UP001209570"/>
    </source>
</evidence>
<accession>A0AAD5Q133</accession>
<organism evidence="1 2">
    <name type="scientific">Pythium insidiosum</name>
    <name type="common">Pythiosis disease agent</name>
    <dbReference type="NCBI Taxonomy" id="114742"/>
    <lineage>
        <taxon>Eukaryota</taxon>
        <taxon>Sar</taxon>
        <taxon>Stramenopiles</taxon>
        <taxon>Oomycota</taxon>
        <taxon>Peronosporomycetes</taxon>
        <taxon>Pythiales</taxon>
        <taxon>Pythiaceae</taxon>
        <taxon>Pythium</taxon>
    </lineage>
</organism>
<evidence type="ECO:0000313" key="1">
    <source>
        <dbReference type="EMBL" id="KAJ0390264.1"/>
    </source>
</evidence>
<dbReference type="Pfam" id="PF05141">
    <property type="entry name" value="DIT1_PvcA"/>
    <property type="match status" value="1"/>
</dbReference>
<evidence type="ECO:0008006" key="3">
    <source>
        <dbReference type="Google" id="ProtNLM"/>
    </source>
</evidence>
<name>A0AAD5Q133_PYTIN</name>
<dbReference type="EMBL" id="JAKCXM010002366">
    <property type="protein sequence ID" value="KAJ0390264.1"/>
    <property type="molecule type" value="Genomic_DNA"/>
</dbReference>
<keyword evidence="2" id="KW-1185">Reference proteome</keyword>
<gene>
    <name evidence="1" type="ORF">P43SY_010884</name>
</gene>
<dbReference type="PANTHER" id="PTHR37285:SF5">
    <property type="entry name" value="SPORE WALL MATURATION PROTEIN DIT1"/>
    <property type="match status" value="1"/>
</dbReference>
<proteinExistence type="predicted"/>
<protein>
    <recommendedName>
        <fullName evidence="3">Pyoverdine/dityrosine biosynthesis protein</fullName>
    </recommendedName>
</protein>
<sequence length="189" mass="21359">MREFEPLQSRFTVPGQDKFHDVGKPKLVQTLLAQIERDEPIHLVLPAFPFKSPNRGVKVLGALPDRGEEIALARLDAFCASIETVYPRGCRVTIFSDGRVFNDLLGVPLSDLQAYKAELRAMVRDAGLTHIRFDGLERHTETQDPIREVLDRFGVGELDMDALIKTDDGLLNTYRAFRKFLKKDLAHNA</sequence>
<dbReference type="InterPro" id="IPR007817">
    <property type="entry name" value="Isocyanide_synthase_DIT1"/>
</dbReference>